<dbReference type="InterPro" id="IPR041916">
    <property type="entry name" value="Anti_sigma_zinc_sf"/>
</dbReference>
<protein>
    <recommendedName>
        <fullName evidence="1">Putative zinc-finger domain-containing protein</fullName>
    </recommendedName>
</protein>
<dbReference type="InterPro" id="IPR027383">
    <property type="entry name" value="Znf_put"/>
</dbReference>
<dbReference type="Pfam" id="PF13490">
    <property type="entry name" value="zf-HC2"/>
    <property type="match status" value="1"/>
</dbReference>
<gene>
    <name evidence="2" type="ORF">MELA_01396</name>
</gene>
<sequence length="105" mass="12144">MTFLKAFMRRVQRLFRGGPAMLTCQEQVDLLADYLDGTLHPETARALEQHLEGCPECLNFVTTYKATNAWVREITYEEMPEELQTRLANFLKAKIREENRGGSHP</sequence>
<dbReference type="EMBL" id="CABIKM010000022">
    <property type="protein sequence ID" value="VUZ85021.1"/>
    <property type="molecule type" value="Genomic_DNA"/>
</dbReference>
<organism evidence="2 3">
    <name type="scientific">Candidatus Methylomirabilis lanthanidiphila</name>
    <dbReference type="NCBI Taxonomy" id="2211376"/>
    <lineage>
        <taxon>Bacteria</taxon>
        <taxon>Candidatus Methylomirabilota</taxon>
        <taxon>Candidatus Methylomirabilia</taxon>
        <taxon>Candidatus Methylomirabilales</taxon>
        <taxon>Candidatus Methylomirabilaceae</taxon>
        <taxon>Candidatus Methylomirabilis</taxon>
    </lineage>
</organism>
<evidence type="ECO:0000259" key="1">
    <source>
        <dbReference type="Pfam" id="PF13490"/>
    </source>
</evidence>
<name>A0A564ZI54_9BACT</name>
<reference evidence="2 3" key="1">
    <citation type="submission" date="2019-07" db="EMBL/GenBank/DDBJ databases">
        <authorList>
            <person name="Cremers G."/>
        </authorList>
    </citation>
    <scope>NUCLEOTIDE SEQUENCE [LARGE SCALE GENOMIC DNA]</scope>
</reference>
<accession>A0A564ZI54</accession>
<evidence type="ECO:0000313" key="2">
    <source>
        <dbReference type="EMBL" id="VUZ85021.1"/>
    </source>
</evidence>
<dbReference type="Gene3D" id="1.10.10.1320">
    <property type="entry name" value="Anti-sigma factor, zinc-finger domain"/>
    <property type="match status" value="1"/>
</dbReference>
<proteinExistence type="predicted"/>
<feature type="domain" description="Putative zinc-finger" evidence="1">
    <location>
        <begin position="24"/>
        <end position="57"/>
    </location>
</feature>
<keyword evidence="3" id="KW-1185">Reference proteome</keyword>
<dbReference type="Proteomes" id="UP000334340">
    <property type="component" value="Unassembled WGS sequence"/>
</dbReference>
<evidence type="ECO:0000313" key="3">
    <source>
        <dbReference type="Proteomes" id="UP000334340"/>
    </source>
</evidence>
<dbReference type="AlphaFoldDB" id="A0A564ZI54"/>